<dbReference type="Proteomes" id="UP000824242">
    <property type="component" value="Unassembled WGS sequence"/>
</dbReference>
<dbReference type="Gene3D" id="3.10.350.10">
    <property type="entry name" value="LysM domain"/>
    <property type="match status" value="1"/>
</dbReference>
<reference evidence="2" key="2">
    <citation type="journal article" date="2021" name="PeerJ">
        <title>Extensive microbial diversity within the chicken gut microbiome revealed by metagenomics and culture.</title>
        <authorList>
            <person name="Gilroy R."/>
            <person name="Ravi A."/>
            <person name="Getino M."/>
            <person name="Pursley I."/>
            <person name="Horton D.L."/>
            <person name="Alikhan N.F."/>
            <person name="Baker D."/>
            <person name="Gharbi K."/>
            <person name="Hall N."/>
            <person name="Watson M."/>
            <person name="Adriaenssens E.M."/>
            <person name="Foster-Nyarko E."/>
            <person name="Jarju S."/>
            <person name="Secka A."/>
            <person name="Antonio M."/>
            <person name="Oren A."/>
            <person name="Chaudhuri R.R."/>
            <person name="La Ragione R."/>
            <person name="Hildebrand F."/>
            <person name="Pallen M.J."/>
        </authorList>
    </citation>
    <scope>NUCLEOTIDE SEQUENCE</scope>
    <source>
        <strain evidence="2">ChiSxjej1B13-7958</strain>
    </source>
</reference>
<dbReference type="PANTHER" id="PTHR34700">
    <property type="entry name" value="POTASSIUM BINDING PROTEIN KBP"/>
    <property type="match status" value="1"/>
</dbReference>
<dbReference type="Pfam" id="PF01476">
    <property type="entry name" value="LysM"/>
    <property type="match status" value="1"/>
</dbReference>
<dbReference type="PANTHER" id="PTHR34700:SF4">
    <property type="entry name" value="PHAGE-LIKE ELEMENT PBSX PROTEIN XKDP"/>
    <property type="match status" value="1"/>
</dbReference>
<dbReference type="InterPro" id="IPR052196">
    <property type="entry name" value="Bact_Kbp"/>
</dbReference>
<protein>
    <submittedName>
        <fullName evidence="2">LysM peptidoglycan-binding domain-containing protein</fullName>
    </submittedName>
</protein>
<comment type="caution">
    <text evidence="2">The sequence shown here is derived from an EMBL/GenBank/DDBJ whole genome shotgun (WGS) entry which is preliminary data.</text>
</comment>
<dbReference type="PROSITE" id="PS51782">
    <property type="entry name" value="LYSM"/>
    <property type="match status" value="1"/>
</dbReference>
<gene>
    <name evidence="2" type="ORF">IAB89_07815</name>
</gene>
<organism evidence="2 3">
    <name type="scientific">Candidatus Caccousia avicola</name>
    <dbReference type="NCBI Taxonomy" id="2840721"/>
    <lineage>
        <taxon>Bacteria</taxon>
        <taxon>Bacillati</taxon>
        <taxon>Bacillota</taxon>
        <taxon>Clostridia</taxon>
        <taxon>Eubacteriales</taxon>
        <taxon>Oscillospiraceae</taxon>
        <taxon>Oscillospiraceae incertae sedis</taxon>
        <taxon>Candidatus Caccousia</taxon>
    </lineage>
</organism>
<proteinExistence type="predicted"/>
<dbReference type="SMART" id="SM00257">
    <property type="entry name" value="LysM"/>
    <property type="match status" value="1"/>
</dbReference>
<evidence type="ECO:0000259" key="1">
    <source>
        <dbReference type="PROSITE" id="PS51782"/>
    </source>
</evidence>
<dbReference type="EMBL" id="DVGZ01000082">
    <property type="protein sequence ID" value="HIR47546.1"/>
    <property type="molecule type" value="Genomic_DNA"/>
</dbReference>
<feature type="domain" description="LysM" evidence="1">
    <location>
        <begin position="165"/>
        <end position="214"/>
    </location>
</feature>
<dbReference type="InterPro" id="IPR018392">
    <property type="entry name" value="LysM"/>
</dbReference>
<dbReference type="SUPFAM" id="SSF54106">
    <property type="entry name" value="LysM domain"/>
    <property type="match status" value="1"/>
</dbReference>
<accession>A0A9D1AN56</accession>
<reference evidence="2" key="1">
    <citation type="submission" date="2020-10" db="EMBL/GenBank/DDBJ databases">
        <authorList>
            <person name="Gilroy R."/>
        </authorList>
    </citation>
    <scope>NUCLEOTIDE SEQUENCE</scope>
    <source>
        <strain evidence="2">ChiSxjej1B13-7958</strain>
    </source>
</reference>
<sequence length="215" mass="24736">MGYQFYLDGVLLPVTPGRMTQTVKSRNGTARLLSGEEINLPEAPALREVELEVLLPHRYYPFLNRGWQYPAWYLNFFDRLKTEQKHVQFIVYRKGMDNSLRFGTNLTVVLEDYAVEEDAEELGDDVRVTMRLREWRPWSVKTVSQAEYGTTVDSGRETSGAPSGGTYTVKKGDCLWNIAKQFLGDGTRYKEIYELNRDKIVNPNLIYPGQVLTLP</sequence>
<dbReference type="InterPro" id="IPR036779">
    <property type="entry name" value="LysM_dom_sf"/>
</dbReference>
<evidence type="ECO:0000313" key="2">
    <source>
        <dbReference type="EMBL" id="HIR47546.1"/>
    </source>
</evidence>
<dbReference type="AlphaFoldDB" id="A0A9D1AN56"/>
<name>A0A9D1AN56_9FIRM</name>
<evidence type="ECO:0000313" key="3">
    <source>
        <dbReference type="Proteomes" id="UP000824242"/>
    </source>
</evidence>
<dbReference type="CDD" id="cd00118">
    <property type="entry name" value="LysM"/>
    <property type="match status" value="1"/>
</dbReference>